<dbReference type="PANTHER" id="PTHR45774:SF3">
    <property type="entry name" value="BTB (POZ) DOMAIN-CONTAINING 2B-RELATED"/>
    <property type="match status" value="1"/>
</dbReference>
<dbReference type="AlphaFoldDB" id="A0A8J9VGE6"/>
<reference evidence="2" key="1">
    <citation type="submission" date="2021-12" db="EMBL/GenBank/DDBJ databases">
        <authorList>
            <person name="Martin H S."/>
        </authorList>
    </citation>
    <scope>NUCLEOTIDE SEQUENCE</scope>
</reference>
<evidence type="ECO:0000313" key="3">
    <source>
        <dbReference type="Proteomes" id="UP000838878"/>
    </source>
</evidence>
<feature type="non-terminal residue" evidence="2">
    <location>
        <position position="466"/>
    </location>
</feature>
<accession>A0A8J9VGE6</accession>
<dbReference type="SMART" id="SM00225">
    <property type="entry name" value="BTB"/>
    <property type="match status" value="1"/>
</dbReference>
<dbReference type="EMBL" id="OV170225">
    <property type="protein sequence ID" value="CAH0725900.1"/>
    <property type="molecule type" value="Genomic_DNA"/>
</dbReference>
<dbReference type="SUPFAM" id="SSF54695">
    <property type="entry name" value="POZ domain"/>
    <property type="match status" value="1"/>
</dbReference>
<dbReference type="InterPro" id="IPR011333">
    <property type="entry name" value="SKP1/BTB/POZ_sf"/>
</dbReference>
<gene>
    <name evidence="2" type="ORF">BINO364_LOCUS11431</name>
</gene>
<protein>
    <recommendedName>
        <fullName evidence="1">BTB domain-containing protein</fullName>
    </recommendedName>
</protein>
<evidence type="ECO:0000313" key="2">
    <source>
        <dbReference type="EMBL" id="CAH0725900.1"/>
    </source>
</evidence>
<dbReference type="Pfam" id="PF00651">
    <property type="entry name" value="BTB"/>
    <property type="match status" value="1"/>
</dbReference>
<sequence>MCTVTDPIQPPCFVYCRCKDMVFKISGPENNTISARINKLLESYELSDCSFLISGKIFKAHKLILGITSPVFEAMFYGPLSSNDAIIITDIEPNIFQTLLNYIYTDSIKIKSVEEAYDLLYVSRKYMLEYLTEACAAYLIRHINIDNVISILNYPDYMQDKEVVSCALRLFGKHAEYLFQEHTQSINPVCMQIIVQSNEMNITEKDLIKHVFEWTSYYCEQNDIKNTLVNRREVLDKNGIFKHLRFYSLSPNDMKEVINYNDNLLNTYEVEDIEKFDISAMTVNEKILGSLDNKFIPRKTISFQWEICQRTPIRSEPPIIINLNNTTVQTRININETVAISSLNVPSRMTSVIEYVNPVAKLYNEQFTITIFSEAENSIVRKMQFKKNVEYDSLIDITFDKPVILKKNHNYKITFTWPYANYCPHYYAVQTRDKCYMNGIIKFLFEDIFRLACDGGSFLRGLKYSL</sequence>
<keyword evidence="3" id="KW-1185">Reference proteome</keyword>
<name>A0A8J9VGE6_9NEOP</name>
<dbReference type="PROSITE" id="PS50097">
    <property type="entry name" value="BTB"/>
    <property type="match status" value="1"/>
</dbReference>
<organism evidence="2 3">
    <name type="scientific">Brenthis ino</name>
    <name type="common">lesser marbled fritillary</name>
    <dbReference type="NCBI Taxonomy" id="405034"/>
    <lineage>
        <taxon>Eukaryota</taxon>
        <taxon>Metazoa</taxon>
        <taxon>Ecdysozoa</taxon>
        <taxon>Arthropoda</taxon>
        <taxon>Hexapoda</taxon>
        <taxon>Insecta</taxon>
        <taxon>Pterygota</taxon>
        <taxon>Neoptera</taxon>
        <taxon>Endopterygota</taxon>
        <taxon>Lepidoptera</taxon>
        <taxon>Glossata</taxon>
        <taxon>Ditrysia</taxon>
        <taxon>Papilionoidea</taxon>
        <taxon>Nymphalidae</taxon>
        <taxon>Heliconiinae</taxon>
        <taxon>Argynnini</taxon>
        <taxon>Brenthis</taxon>
    </lineage>
</organism>
<proteinExistence type="predicted"/>
<dbReference type="Proteomes" id="UP000838878">
    <property type="component" value="Chromosome 5"/>
</dbReference>
<dbReference type="PANTHER" id="PTHR45774">
    <property type="entry name" value="BTB/POZ DOMAIN-CONTAINING"/>
    <property type="match status" value="1"/>
</dbReference>
<feature type="domain" description="BTB" evidence="1">
    <location>
        <begin position="47"/>
        <end position="112"/>
    </location>
</feature>
<dbReference type="OrthoDB" id="624345at2759"/>
<dbReference type="InterPro" id="IPR000210">
    <property type="entry name" value="BTB/POZ_dom"/>
</dbReference>
<dbReference type="Gene3D" id="3.30.710.10">
    <property type="entry name" value="Potassium Channel Kv1.1, Chain A"/>
    <property type="match status" value="1"/>
</dbReference>
<evidence type="ECO:0000259" key="1">
    <source>
        <dbReference type="PROSITE" id="PS50097"/>
    </source>
</evidence>